<name>A0ACC1SFT2_9HYPO</name>
<accession>A0ACC1SFT2</accession>
<gene>
    <name evidence="1" type="ORF">NM208_g5724</name>
</gene>
<keyword evidence="2" id="KW-1185">Reference proteome</keyword>
<proteinExistence type="predicted"/>
<organism evidence="1 2">
    <name type="scientific">Fusarium decemcellulare</name>
    <dbReference type="NCBI Taxonomy" id="57161"/>
    <lineage>
        <taxon>Eukaryota</taxon>
        <taxon>Fungi</taxon>
        <taxon>Dikarya</taxon>
        <taxon>Ascomycota</taxon>
        <taxon>Pezizomycotina</taxon>
        <taxon>Sordariomycetes</taxon>
        <taxon>Hypocreomycetidae</taxon>
        <taxon>Hypocreales</taxon>
        <taxon>Nectriaceae</taxon>
        <taxon>Fusarium</taxon>
        <taxon>Fusarium decemcellulare species complex</taxon>
    </lineage>
</organism>
<evidence type="ECO:0000313" key="2">
    <source>
        <dbReference type="Proteomes" id="UP001148629"/>
    </source>
</evidence>
<sequence>MKPICSGCVRTGQPCIWSIPDPPPISSTPAVGPQACTDPQPALNYGTLSNLSGVAKYVYKQYWLFTADTLVKGPSTDGNPFITYVLPLAASDELVMDIVLALGGAHLSVNDVNAKHLEVVTRSHYASVLAGLRHLINQDEFDTPTGKIRVLVLLLLLCVFEGVQGNTHGAIYHHIKASHSLATSLATAPNSDIPDAVQHLRGFILELYVFLALKLSVTPRACLYEQSIDLDPFLQSLGFLKKFKSCGFMLGFGHNVFEAIPAVSQLVQQRYLQEQQGLSVTPSLHKSYQDTLESLRAIVPSLDEDNCDHLRPAHERAAATVLYRNALVIYLHAAFHQDLLLDPVLSAEIATRVQDSIDPFLSLFSTQGPLRRMLLWPAMMIASCCRLERHIKGFRMALNAGERTPGGVKEAARLIEVGAFEASQNVTSTAQDALYNILSVVGMLPTLSPIFFLEKSNHIMPHQSRIVT</sequence>
<evidence type="ECO:0000313" key="1">
    <source>
        <dbReference type="EMBL" id="KAJ3538856.1"/>
    </source>
</evidence>
<protein>
    <submittedName>
        <fullName evidence="1">Uncharacterized protein</fullName>
    </submittedName>
</protein>
<dbReference type="EMBL" id="JANRMS010000494">
    <property type="protein sequence ID" value="KAJ3538856.1"/>
    <property type="molecule type" value="Genomic_DNA"/>
</dbReference>
<reference evidence="1" key="1">
    <citation type="submission" date="2022-08" db="EMBL/GenBank/DDBJ databases">
        <title>Genome Sequence of Fusarium decemcellulare.</title>
        <authorList>
            <person name="Buettner E."/>
        </authorList>
    </citation>
    <scope>NUCLEOTIDE SEQUENCE</scope>
    <source>
        <strain evidence="1">Babe19</strain>
    </source>
</reference>
<comment type="caution">
    <text evidence="1">The sequence shown here is derived from an EMBL/GenBank/DDBJ whole genome shotgun (WGS) entry which is preliminary data.</text>
</comment>
<dbReference type="Proteomes" id="UP001148629">
    <property type="component" value="Unassembled WGS sequence"/>
</dbReference>